<keyword evidence="1 2" id="KW-0694">RNA-binding</keyword>
<evidence type="ECO:0000313" key="4">
    <source>
        <dbReference type="EMBL" id="MCQ1538039.1"/>
    </source>
</evidence>
<dbReference type="AlphaFoldDB" id="A0ABD4TGF2"/>
<keyword evidence="5" id="KW-1185">Reference proteome</keyword>
<evidence type="ECO:0000313" key="5">
    <source>
        <dbReference type="Proteomes" id="UP001524383"/>
    </source>
</evidence>
<dbReference type="InterPro" id="IPR035920">
    <property type="entry name" value="YhbY-like_sf"/>
</dbReference>
<accession>A0ABD4TGF2</accession>
<organism evidence="4 5">
    <name type="scientific">Methanocalculus taiwanensis</name>
    <dbReference type="NCBI Taxonomy" id="106207"/>
    <lineage>
        <taxon>Archaea</taxon>
        <taxon>Methanobacteriati</taxon>
        <taxon>Methanobacteriota</taxon>
        <taxon>Stenosarchaea group</taxon>
        <taxon>Methanomicrobia</taxon>
        <taxon>Methanomicrobiales</taxon>
        <taxon>Methanocalculaceae</taxon>
        <taxon>Methanocalculus</taxon>
    </lineage>
</organism>
<reference evidence="4 5" key="1">
    <citation type="submission" date="2019-08" db="EMBL/GenBank/DDBJ databases">
        <authorList>
            <person name="Chen S.-C."/>
            <person name="Lai M.-C."/>
            <person name="You Y.-T."/>
        </authorList>
    </citation>
    <scope>NUCLEOTIDE SEQUENCE [LARGE SCALE GENOMIC DNA]</scope>
    <source>
        <strain evidence="4 5">P2F9704a</strain>
    </source>
</reference>
<dbReference type="Pfam" id="PF01985">
    <property type="entry name" value="CRS1_YhbY"/>
    <property type="match status" value="1"/>
</dbReference>
<dbReference type="PANTHER" id="PTHR40065">
    <property type="entry name" value="RNA-BINDING PROTEIN YHBY"/>
    <property type="match status" value="1"/>
</dbReference>
<gene>
    <name evidence="4" type="ORF">FTO68_03410</name>
</gene>
<dbReference type="PROSITE" id="PS51295">
    <property type="entry name" value="CRM"/>
    <property type="match status" value="1"/>
</dbReference>
<dbReference type="SMART" id="SM01103">
    <property type="entry name" value="CRS1_YhbY"/>
    <property type="match status" value="1"/>
</dbReference>
<dbReference type="EMBL" id="VOTZ01000005">
    <property type="protein sequence ID" value="MCQ1538039.1"/>
    <property type="molecule type" value="Genomic_DNA"/>
</dbReference>
<protein>
    <submittedName>
        <fullName evidence="4">RNA-binding protein</fullName>
    </submittedName>
</protein>
<dbReference type="InterPro" id="IPR051925">
    <property type="entry name" value="RNA-binding_domain"/>
</dbReference>
<proteinExistence type="predicted"/>
<evidence type="ECO:0000259" key="3">
    <source>
        <dbReference type="PROSITE" id="PS51295"/>
    </source>
</evidence>
<dbReference type="GO" id="GO:0003723">
    <property type="term" value="F:RNA binding"/>
    <property type="evidence" value="ECO:0007669"/>
    <property type="project" value="UniProtKB-UniRule"/>
</dbReference>
<name>A0ABD4TGF2_9EURY</name>
<dbReference type="PANTHER" id="PTHR40065:SF3">
    <property type="entry name" value="RNA-BINDING PROTEIN YHBY"/>
    <property type="match status" value="1"/>
</dbReference>
<dbReference type="Gene3D" id="3.30.110.60">
    <property type="entry name" value="YhbY-like"/>
    <property type="match status" value="1"/>
</dbReference>
<evidence type="ECO:0000256" key="1">
    <source>
        <dbReference type="ARBA" id="ARBA00022884"/>
    </source>
</evidence>
<dbReference type="InterPro" id="IPR001890">
    <property type="entry name" value="RNA-binding_CRM"/>
</dbReference>
<sequence length="71" mass="7638">MQILKPTIWVGKLGVTPEVAGEIRSQLEVKGVIKIKWLKNAPMDAEAVVNGTGGVVIATRGRTMVIARKRG</sequence>
<dbReference type="Proteomes" id="UP001524383">
    <property type="component" value="Unassembled WGS sequence"/>
</dbReference>
<evidence type="ECO:0000256" key="2">
    <source>
        <dbReference type="PROSITE-ProRule" id="PRU00626"/>
    </source>
</evidence>
<feature type="domain" description="CRM" evidence="3">
    <location>
        <begin position="1"/>
        <end position="71"/>
    </location>
</feature>
<dbReference type="SUPFAM" id="SSF75471">
    <property type="entry name" value="YhbY-like"/>
    <property type="match status" value="1"/>
</dbReference>
<comment type="caution">
    <text evidence="4">The sequence shown here is derived from an EMBL/GenBank/DDBJ whole genome shotgun (WGS) entry which is preliminary data.</text>
</comment>